<reference evidence="2 3" key="2">
    <citation type="journal article" date="2008" name="Science">
        <title>Environmental genomics reveals a single-species ecosystem deep within Earth.</title>
        <authorList>
            <person name="Chivian D."/>
            <person name="Brodie E.L."/>
            <person name="Alm E.J."/>
            <person name="Culley D.E."/>
            <person name="Dehal P.S."/>
            <person name="Desantis T.Z."/>
            <person name="Gihring T.M."/>
            <person name="Lapidus A."/>
            <person name="Lin L.H."/>
            <person name="Lowry S.R."/>
            <person name="Moser D.P."/>
            <person name="Richardson P.M."/>
            <person name="Southam G."/>
            <person name="Wanger G."/>
            <person name="Pratt L.M."/>
            <person name="Andersen G.L."/>
            <person name="Hazen T.C."/>
            <person name="Brockman F.J."/>
            <person name="Arkin A.P."/>
            <person name="Onstott T.C."/>
        </authorList>
    </citation>
    <scope>NUCLEOTIDE SEQUENCE [LARGE SCALE GENOMIC DNA]</scope>
    <source>
        <strain evidence="2 3">MP104C</strain>
    </source>
</reference>
<accession>B1I2Z7</accession>
<dbReference type="Proteomes" id="UP000008544">
    <property type="component" value="Chromosome"/>
</dbReference>
<keyword evidence="1" id="KW-1133">Transmembrane helix</keyword>
<feature type="transmembrane region" description="Helical" evidence="1">
    <location>
        <begin position="73"/>
        <end position="96"/>
    </location>
</feature>
<feature type="transmembrane region" description="Helical" evidence="1">
    <location>
        <begin position="26"/>
        <end position="47"/>
    </location>
</feature>
<evidence type="ECO:0000256" key="1">
    <source>
        <dbReference type="SAM" id="Phobius"/>
    </source>
</evidence>
<organism evidence="2 3">
    <name type="scientific">Desulforudis audaxviator (strain MP104C)</name>
    <dbReference type="NCBI Taxonomy" id="477974"/>
    <lineage>
        <taxon>Bacteria</taxon>
        <taxon>Bacillati</taxon>
        <taxon>Bacillota</taxon>
        <taxon>Clostridia</taxon>
        <taxon>Thermoanaerobacterales</taxon>
        <taxon>Candidatus Desulforudaceae</taxon>
        <taxon>Candidatus Desulforudis</taxon>
    </lineage>
</organism>
<dbReference type="RefSeq" id="WP_012301952.1">
    <property type="nucleotide sequence ID" value="NC_010424.1"/>
</dbReference>
<keyword evidence="3" id="KW-1185">Reference proteome</keyword>
<dbReference type="AlphaFoldDB" id="B1I2Z7"/>
<protein>
    <submittedName>
        <fullName evidence="2">Uncharacterized protein</fullName>
    </submittedName>
</protein>
<sequence>MGWNFRSVGTPPFGRATGESGIFQKWVVMLAPVLLGLAFLVIGLLQLRFPARIVESRRGHRGRDRVFSRPERFGCLNLTVSFLLLGTGLALIWWGLTGEAKAPV</sequence>
<name>B1I2Z7_DESAP</name>
<dbReference type="KEGG" id="dau:Daud_0853"/>
<dbReference type="HOGENOM" id="CLU_2245563_0_0_9"/>
<keyword evidence="1" id="KW-0812">Transmembrane</keyword>
<evidence type="ECO:0000313" key="3">
    <source>
        <dbReference type="Proteomes" id="UP000008544"/>
    </source>
</evidence>
<evidence type="ECO:0000313" key="2">
    <source>
        <dbReference type="EMBL" id="ACA59366.1"/>
    </source>
</evidence>
<dbReference type="EMBL" id="CP000860">
    <property type="protein sequence ID" value="ACA59366.1"/>
    <property type="molecule type" value="Genomic_DNA"/>
</dbReference>
<keyword evidence="1" id="KW-0472">Membrane</keyword>
<proteinExistence type="predicted"/>
<reference evidence="3" key="1">
    <citation type="submission" date="2007-10" db="EMBL/GenBank/DDBJ databases">
        <title>Complete sequence of chromosome of Desulforudis audaxviator MP104C.</title>
        <authorList>
            <person name="Copeland A."/>
            <person name="Lucas S."/>
            <person name="Lapidus A."/>
            <person name="Barry K."/>
            <person name="Glavina del Rio T."/>
            <person name="Dalin E."/>
            <person name="Tice H."/>
            <person name="Bruce D."/>
            <person name="Pitluck S."/>
            <person name="Lowry S.R."/>
            <person name="Larimer F."/>
            <person name="Land M.L."/>
            <person name="Hauser L."/>
            <person name="Kyrpides N."/>
            <person name="Ivanova N.N."/>
            <person name="Richardson P."/>
        </authorList>
    </citation>
    <scope>NUCLEOTIDE SEQUENCE [LARGE SCALE GENOMIC DNA]</scope>
    <source>
        <strain evidence="3">MP104C</strain>
    </source>
</reference>
<gene>
    <name evidence="2" type="ordered locus">Daud_0853</name>
</gene>